<accession>A0A367YWD3</accession>
<dbReference type="EMBL" id="QOUI01000003">
    <property type="protein sequence ID" value="RCK70184.1"/>
    <property type="molecule type" value="Genomic_DNA"/>
</dbReference>
<feature type="domain" description="DUF5107" evidence="2">
    <location>
        <begin position="56"/>
        <end position="374"/>
    </location>
</feature>
<dbReference type="SMART" id="SM00028">
    <property type="entry name" value="TPR"/>
    <property type="match status" value="5"/>
</dbReference>
<dbReference type="InterPro" id="IPR019734">
    <property type="entry name" value="TPR_rpt"/>
</dbReference>
<dbReference type="SUPFAM" id="SSF48452">
    <property type="entry name" value="TPR-like"/>
    <property type="match status" value="2"/>
</dbReference>
<protein>
    <submittedName>
        <fullName evidence="3">DUF5107 domain-containing protein</fullName>
    </submittedName>
</protein>
<feature type="region of interest" description="Disordered" evidence="1">
    <location>
        <begin position="1150"/>
        <end position="1170"/>
    </location>
</feature>
<reference evidence="3 4" key="1">
    <citation type="submission" date="2018-07" db="EMBL/GenBank/DDBJ databases">
        <title>Desertimonas flava gen. nov. sp. nov.</title>
        <authorList>
            <person name="Liu S."/>
        </authorList>
    </citation>
    <scope>NUCLEOTIDE SEQUENCE [LARGE SCALE GENOMIC DNA]</scope>
    <source>
        <strain evidence="3 4">16Sb5-5</strain>
    </source>
</reference>
<name>A0A367YWD3_9ACTN</name>
<dbReference type="InterPro" id="IPR033396">
    <property type="entry name" value="DUF5107"/>
</dbReference>
<proteinExistence type="predicted"/>
<comment type="caution">
    <text evidence="3">The sequence shown here is derived from an EMBL/GenBank/DDBJ whole genome shotgun (WGS) entry which is preliminary data.</text>
</comment>
<evidence type="ECO:0000313" key="4">
    <source>
        <dbReference type="Proteomes" id="UP000252770"/>
    </source>
</evidence>
<dbReference type="InterPro" id="IPR011990">
    <property type="entry name" value="TPR-like_helical_dom_sf"/>
</dbReference>
<evidence type="ECO:0000256" key="1">
    <source>
        <dbReference type="SAM" id="MobiDB-lite"/>
    </source>
</evidence>
<sequence>MLTAETASEMTRPTELDGLDVAAWDGWLTLPTYDPAEPEQLPMYLDRRVYQGSSGRVYPLPFHDRIAEQPTLRRWRAVHLQNAWVHVVVLPELGGRIHAAHDRVSGQDIFWANDVIKPALVGLAGPWLAGGVEFNWPQHHRPATYLPTDWTIVTEDDGSAVVWCSDHDPFARMKGMHGVRLRPGSSRIEVDVRLYNRSERTQTFLWWANVAARVDDDYQSFFPSDVTMVADHAKRAVTAFPHADRPYYGIDYPARTEVSTAADGTPRRADQLDWYRNIPVPTSYMAVGSAEDFFGGYDHRTGVGFVHVADHQVAVGKKQWTWGNDPFGHAWDANLADDGSHYIELMAGVFTENQPDFSYLAPGETKVFTQTWYPLRAIGPVDRAGQEAAVRLRRTEEGLEVGVVVTRPRPGLEVELTDAGGRRVREVVDLDPGTAHRATHRDLVAPVTLTVRSGGEVLLSWTEPVGEPRSSEITAATEPPAPELVESVEELGLTGQHLELYRHPTRSPEPYWAEALRRDTEHLASRTGLALRALRAGRTGEAETHLTTADRRLRRRHPNPQDTQVLYLLGLLRERQGRDTDAYDAYGRAAWTRAWRAAAGYRMARLDARAGRHADALHRLADVARTEPDHLQAAALEVVCRRRLDDPTAEDVLARARRLDPLDPWLRALAGELPSEDAQTCLDVALELVGVGELEHALTVLDLAEQREDSRAIGQTASRPLLWWYRADLLGRLGRPDEAADAAARAASVDARWCFPGRLEDATLLASVLAPAPVHDINGTHPTRAGDVLDDLIALTPGATAHPRAATLLGLWAYSVGRHTEAAALWEAATDADPADAMAWRNLGVHRVNQLGDLDGGQEAYRAAVAADPADPRLRYEQDQLAALAGTGAAERLAAWREVPELAARRDDATLEVAELMTTTGEAAAAVELVRSRVFQPWEGGEGKVLAAWERAHLRLALTALADDRAAEAVQHLTTALEPDPAVLGEARHPLAATAQLHLLLGDAEQRAGRADAARTAWEQAAGQRGDFQAMATQTHSETTFWTVLALRRLGRDPEAQRLTEELRAFRDDYAATEPRVEFFATSLPELLLFEEDPVVVRDRRVAFFDAQLALLDGATERASRQLADASLAASTHAADLLAAVDQLDTALLHGPASPGARPAGQLSGRGATP</sequence>
<dbReference type="Proteomes" id="UP000252770">
    <property type="component" value="Unassembled WGS sequence"/>
</dbReference>
<organism evidence="3 4">
    <name type="scientific">Desertihabitans brevis</name>
    <dbReference type="NCBI Taxonomy" id="2268447"/>
    <lineage>
        <taxon>Bacteria</taxon>
        <taxon>Bacillati</taxon>
        <taxon>Actinomycetota</taxon>
        <taxon>Actinomycetes</taxon>
        <taxon>Propionibacteriales</taxon>
        <taxon>Propionibacteriaceae</taxon>
        <taxon>Desertihabitans</taxon>
    </lineage>
</organism>
<dbReference type="Gene3D" id="1.25.40.10">
    <property type="entry name" value="Tetratricopeptide repeat domain"/>
    <property type="match status" value="3"/>
</dbReference>
<gene>
    <name evidence="3" type="ORF">DT076_05775</name>
</gene>
<dbReference type="Pfam" id="PF13432">
    <property type="entry name" value="TPR_16"/>
    <property type="match status" value="2"/>
</dbReference>
<dbReference type="RefSeq" id="WP_114126002.1">
    <property type="nucleotide sequence ID" value="NZ_QOUI01000003.1"/>
</dbReference>
<keyword evidence="4" id="KW-1185">Reference proteome</keyword>
<dbReference type="AlphaFoldDB" id="A0A367YWD3"/>
<dbReference type="Pfam" id="PF17128">
    <property type="entry name" value="DUF5107"/>
    <property type="match status" value="1"/>
</dbReference>
<evidence type="ECO:0000259" key="2">
    <source>
        <dbReference type="Pfam" id="PF17128"/>
    </source>
</evidence>
<evidence type="ECO:0000313" key="3">
    <source>
        <dbReference type="EMBL" id="RCK70184.1"/>
    </source>
</evidence>